<dbReference type="InterPro" id="IPR039657">
    <property type="entry name" value="Dimethylallyltransferase"/>
</dbReference>
<dbReference type="GO" id="GO:0005524">
    <property type="term" value="F:ATP binding"/>
    <property type="evidence" value="ECO:0007669"/>
    <property type="project" value="UniProtKB-KW"/>
</dbReference>
<evidence type="ECO:0000256" key="4">
    <source>
        <dbReference type="ARBA" id="ARBA00022840"/>
    </source>
</evidence>
<dbReference type="GO" id="GO:0005829">
    <property type="term" value="C:cytosol"/>
    <property type="evidence" value="ECO:0007669"/>
    <property type="project" value="EnsemblFungi"/>
</dbReference>
<dbReference type="Gene3D" id="1.10.20.140">
    <property type="match status" value="1"/>
</dbReference>
<dbReference type="EMBL" id="KQ964596">
    <property type="protein sequence ID" value="KXN68086.1"/>
    <property type="molecule type" value="Genomic_DNA"/>
</dbReference>
<evidence type="ECO:0000313" key="7">
    <source>
        <dbReference type="EMBL" id="KXN68086.1"/>
    </source>
</evidence>
<dbReference type="STRING" id="796925.A0A137NZ46"/>
<organism evidence="7 8">
    <name type="scientific">Conidiobolus coronatus (strain ATCC 28846 / CBS 209.66 / NRRL 28638)</name>
    <name type="common">Delacroixia coronata</name>
    <dbReference type="NCBI Taxonomy" id="796925"/>
    <lineage>
        <taxon>Eukaryota</taxon>
        <taxon>Fungi</taxon>
        <taxon>Fungi incertae sedis</taxon>
        <taxon>Zoopagomycota</taxon>
        <taxon>Entomophthoromycotina</taxon>
        <taxon>Entomophthoromycetes</taxon>
        <taxon>Entomophthorales</taxon>
        <taxon>Ancylistaceae</taxon>
        <taxon>Conidiobolus</taxon>
    </lineage>
</organism>
<dbReference type="OrthoDB" id="775260at2759"/>
<reference evidence="7 8" key="1">
    <citation type="journal article" date="2015" name="Genome Biol. Evol.">
        <title>Phylogenomic analyses indicate that early fungi evolved digesting cell walls of algal ancestors of land plants.</title>
        <authorList>
            <person name="Chang Y."/>
            <person name="Wang S."/>
            <person name="Sekimoto S."/>
            <person name="Aerts A.L."/>
            <person name="Choi C."/>
            <person name="Clum A."/>
            <person name="LaButti K.M."/>
            <person name="Lindquist E.A."/>
            <person name="Yee Ngan C."/>
            <person name="Ohm R.A."/>
            <person name="Salamov A.A."/>
            <person name="Grigoriev I.V."/>
            <person name="Spatafora J.W."/>
            <person name="Berbee M.L."/>
        </authorList>
    </citation>
    <scope>NUCLEOTIDE SEQUENCE [LARGE SCALE GENOMIC DNA]</scope>
    <source>
        <strain evidence="7 8">NRRL 28638</strain>
    </source>
</reference>
<dbReference type="HAMAP" id="MF_00185">
    <property type="entry name" value="IPP_trans"/>
    <property type="match status" value="1"/>
</dbReference>
<evidence type="ECO:0000256" key="2">
    <source>
        <dbReference type="ARBA" id="ARBA00022679"/>
    </source>
</evidence>
<dbReference type="InterPro" id="IPR027417">
    <property type="entry name" value="P-loop_NTPase"/>
</dbReference>
<keyword evidence="5" id="KW-0819">tRNA processing</keyword>
<dbReference type="Gene3D" id="3.30.160.60">
    <property type="entry name" value="Classic Zinc Finger"/>
    <property type="match status" value="1"/>
</dbReference>
<dbReference type="GO" id="GO:0005739">
    <property type="term" value="C:mitochondrion"/>
    <property type="evidence" value="ECO:0007669"/>
    <property type="project" value="EnsemblFungi"/>
</dbReference>
<accession>A0A137NZ46</accession>
<dbReference type="GO" id="GO:0000049">
    <property type="term" value="F:tRNA binding"/>
    <property type="evidence" value="ECO:0007669"/>
    <property type="project" value="EnsemblFungi"/>
</dbReference>
<dbReference type="InterPro" id="IPR018022">
    <property type="entry name" value="IPT"/>
</dbReference>
<protein>
    <recommendedName>
        <fullName evidence="5">tRNA dimethylallyltransferase</fullName>
        <ecNumber evidence="5">2.5.1.75</ecNumber>
    </recommendedName>
</protein>
<comment type="similarity">
    <text evidence="1 6">Belongs to the IPP transferase family.</text>
</comment>
<dbReference type="SUPFAM" id="SSF52540">
    <property type="entry name" value="P-loop containing nucleoside triphosphate hydrolases"/>
    <property type="match status" value="1"/>
</dbReference>
<dbReference type="OMA" id="WGLHLKS"/>
<evidence type="ECO:0000256" key="6">
    <source>
        <dbReference type="RuleBase" id="RU003785"/>
    </source>
</evidence>
<dbReference type="Proteomes" id="UP000070444">
    <property type="component" value="Unassembled WGS sequence"/>
</dbReference>
<evidence type="ECO:0000313" key="8">
    <source>
        <dbReference type="Proteomes" id="UP000070444"/>
    </source>
</evidence>
<dbReference type="Gene3D" id="3.40.50.300">
    <property type="entry name" value="P-loop containing nucleotide triphosphate hydrolases"/>
    <property type="match status" value="1"/>
</dbReference>
<dbReference type="PANTHER" id="PTHR11088">
    <property type="entry name" value="TRNA DIMETHYLALLYLTRANSFERASE"/>
    <property type="match status" value="1"/>
</dbReference>
<evidence type="ECO:0000256" key="5">
    <source>
        <dbReference type="RuleBase" id="RU003783"/>
    </source>
</evidence>
<evidence type="ECO:0000256" key="1">
    <source>
        <dbReference type="ARBA" id="ARBA00005842"/>
    </source>
</evidence>
<dbReference type="EC" id="2.5.1.75" evidence="5"/>
<dbReference type="GO" id="GO:0052381">
    <property type="term" value="F:tRNA dimethylallyltransferase activity"/>
    <property type="evidence" value="ECO:0007669"/>
    <property type="project" value="UniProtKB-EC"/>
</dbReference>
<dbReference type="PANTHER" id="PTHR11088:SF89">
    <property type="entry name" value="TRNA DIMETHYLALLYLTRANSFERASE"/>
    <property type="match status" value="1"/>
</dbReference>
<keyword evidence="3 6" id="KW-0547">Nucleotide-binding</keyword>
<keyword evidence="2 6" id="KW-0808">Transferase</keyword>
<keyword evidence="4 6" id="KW-0067">ATP-binding</keyword>
<evidence type="ECO:0000256" key="3">
    <source>
        <dbReference type="ARBA" id="ARBA00022741"/>
    </source>
</evidence>
<sequence>MNRTKPIVGVIGTTGVGKSKLGIELSKLLNGEVINSDAMQMYKGFPIITNKVTKEECDGVKHHLLDFINISEEYNVKDFVPLALEKINELHTSDKLPIVVGGTHYYVQSLIWDTRQIPIETKLEAEKVENHPILNKVETMTNEELHAALEAVDPEMASHWHPNDRRKIIRSLEVFYTTNKKQSDWFLEQEKGHDLEEITRFPTLLFWLFSDKKDLDKRLDDRVDEMVKLGLFDELDELKSEINNMPGDASEFEKGIKQSIGFKAFEQYLNLKSELTSKTNDDNIKDIEKELELSREEGLKTMKTQTRRYAKRQVKWIEHQILPLHFKLQLKENSSDHNKVNIFLLDATDLSKWKENVFDKALEITKKFLNNESLPDPVTLNVPASKFFKLKDTTKSGPTFVGWKKRTCEECSRRIDKDTGKLVAPVVLNGDQEWEAHIKSRSHRKQVGYNRKWSLQVIDVDGGDKKRANVEDSEDK</sequence>
<dbReference type="GO" id="GO:0005730">
    <property type="term" value="C:nucleolus"/>
    <property type="evidence" value="ECO:0007669"/>
    <property type="project" value="EnsemblFungi"/>
</dbReference>
<dbReference type="NCBIfam" id="TIGR00174">
    <property type="entry name" value="miaA"/>
    <property type="match status" value="1"/>
</dbReference>
<dbReference type="GO" id="GO:0006400">
    <property type="term" value="P:tRNA modification"/>
    <property type="evidence" value="ECO:0007669"/>
    <property type="project" value="EnsemblFungi"/>
</dbReference>
<dbReference type="AlphaFoldDB" id="A0A137NZ46"/>
<proteinExistence type="inferred from homology"/>
<keyword evidence="8" id="KW-1185">Reference proteome</keyword>
<name>A0A137NZ46_CONC2</name>
<gene>
    <name evidence="7" type="ORF">CONCODRAFT_79913</name>
</gene>
<dbReference type="Pfam" id="PF01715">
    <property type="entry name" value="IPPT"/>
    <property type="match status" value="1"/>
</dbReference>
<comment type="catalytic activity">
    <reaction evidence="5">
        <text>adenosine(37) in tRNA + dimethylallyl diphosphate = N(6)-dimethylallyladenosine(37) in tRNA + diphosphate</text>
        <dbReference type="Rhea" id="RHEA:26482"/>
        <dbReference type="Rhea" id="RHEA-COMP:10162"/>
        <dbReference type="Rhea" id="RHEA-COMP:10375"/>
        <dbReference type="ChEBI" id="CHEBI:33019"/>
        <dbReference type="ChEBI" id="CHEBI:57623"/>
        <dbReference type="ChEBI" id="CHEBI:74411"/>
        <dbReference type="ChEBI" id="CHEBI:74415"/>
        <dbReference type="EC" id="2.5.1.75"/>
    </reaction>
</comment>